<dbReference type="InterPro" id="IPR022229">
    <property type="entry name" value="TPPII_Ig-like-2"/>
</dbReference>
<evidence type="ECO:0000259" key="14">
    <source>
        <dbReference type="Pfam" id="PF12583"/>
    </source>
</evidence>
<feature type="domain" description="Tripeptidyl-peptidase II first Ig-like" evidence="15">
    <location>
        <begin position="516"/>
        <end position="633"/>
    </location>
</feature>
<feature type="active site" description="Charge relay system" evidence="10">
    <location>
        <position position="441"/>
    </location>
</feature>
<dbReference type="PANTHER" id="PTHR43806:SF14">
    <property type="entry name" value="TRIPEPTIDYL-PEPTIDASE 2"/>
    <property type="match status" value="1"/>
</dbReference>
<dbReference type="EC" id="3.4.14.10" evidence="3"/>
<evidence type="ECO:0000256" key="10">
    <source>
        <dbReference type="PROSITE-ProRule" id="PRU01240"/>
    </source>
</evidence>
<dbReference type="PROSITE" id="PS00137">
    <property type="entry name" value="SUBTILASE_HIS"/>
    <property type="match status" value="1"/>
</dbReference>
<evidence type="ECO:0000256" key="5">
    <source>
        <dbReference type="ARBA" id="ARBA00022438"/>
    </source>
</evidence>
<dbReference type="InterPro" id="IPR046940">
    <property type="entry name" value="TPPII_Ig-like_sf"/>
</dbReference>
<keyword evidence="5" id="KW-0031">Aminopeptidase</keyword>
<dbReference type="Gene3D" id="3.40.50.200">
    <property type="entry name" value="Peptidase S8/S53 domain"/>
    <property type="match status" value="1"/>
</dbReference>
<feature type="domain" description="Tripeptidyl peptidase II C-terminal" evidence="14">
    <location>
        <begin position="1015"/>
        <end position="1075"/>
    </location>
</feature>
<dbReference type="GO" id="GO:0004252">
    <property type="term" value="F:serine-type endopeptidase activity"/>
    <property type="evidence" value="ECO:0007669"/>
    <property type="project" value="UniProtKB-UniRule"/>
</dbReference>
<dbReference type="InterPro" id="IPR023828">
    <property type="entry name" value="Peptidase_S8_Ser-AS"/>
</dbReference>
<evidence type="ECO:0000256" key="1">
    <source>
        <dbReference type="ARBA" id="ARBA00001910"/>
    </source>
</evidence>
<evidence type="ECO:0000256" key="3">
    <source>
        <dbReference type="ARBA" id="ARBA00012462"/>
    </source>
</evidence>
<evidence type="ECO:0000256" key="9">
    <source>
        <dbReference type="ARBA" id="ARBA00032232"/>
    </source>
</evidence>
<dbReference type="EMBL" id="LIAE01010633">
    <property type="protein sequence ID" value="PAV57546.1"/>
    <property type="molecule type" value="Genomic_DNA"/>
</dbReference>
<dbReference type="Gene3D" id="2.60.40.3170">
    <property type="match status" value="1"/>
</dbReference>
<name>A0A2A2J707_9BILA</name>
<dbReference type="InterPro" id="IPR046939">
    <property type="entry name" value="TPPII_C_sf"/>
</dbReference>
<evidence type="ECO:0000256" key="2">
    <source>
        <dbReference type="ARBA" id="ARBA00011073"/>
    </source>
</evidence>
<organism evidence="17 18">
    <name type="scientific">Diploscapter pachys</name>
    <dbReference type="NCBI Taxonomy" id="2018661"/>
    <lineage>
        <taxon>Eukaryota</taxon>
        <taxon>Metazoa</taxon>
        <taxon>Ecdysozoa</taxon>
        <taxon>Nematoda</taxon>
        <taxon>Chromadorea</taxon>
        <taxon>Rhabditida</taxon>
        <taxon>Rhabditina</taxon>
        <taxon>Rhabditomorpha</taxon>
        <taxon>Rhabditoidea</taxon>
        <taxon>Rhabditidae</taxon>
        <taxon>Diploscapter</taxon>
    </lineage>
</organism>
<dbReference type="Proteomes" id="UP000218231">
    <property type="component" value="Unassembled WGS sequence"/>
</dbReference>
<dbReference type="Pfam" id="PF12583">
    <property type="entry name" value="TPPII_C"/>
    <property type="match status" value="1"/>
</dbReference>
<comment type="catalytic activity">
    <reaction evidence="1">
        <text>Release of an N-terminal tripeptide from a polypeptide.</text>
        <dbReference type="EC" id="3.4.14.10"/>
    </reaction>
</comment>
<dbReference type="PROSITE" id="PS51892">
    <property type="entry name" value="SUBTILASE"/>
    <property type="match status" value="1"/>
</dbReference>
<evidence type="ECO:0000313" key="17">
    <source>
        <dbReference type="EMBL" id="PAV57546.1"/>
    </source>
</evidence>
<keyword evidence="18" id="KW-1185">Reference proteome</keyword>
<dbReference type="InterPro" id="IPR000209">
    <property type="entry name" value="Peptidase_S8/S53_dom"/>
</dbReference>
<evidence type="ECO:0000313" key="18">
    <source>
        <dbReference type="Proteomes" id="UP000218231"/>
    </source>
</evidence>
<dbReference type="FunFam" id="3.40.50.200:FF:000003">
    <property type="entry name" value="Tripeptidyl peptidase 2"/>
    <property type="match status" value="1"/>
</dbReference>
<dbReference type="InterPro" id="IPR022232">
    <property type="entry name" value="TPPII_C_art"/>
</dbReference>
<dbReference type="InterPro" id="IPR022398">
    <property type="entry name" value="Peptidase_S8_His-AS"/>
</dbReference>
<dbReference type="InterPro" id="IPR048383">
    <property type="entry name" value="TPPII_Ig-like-1"/>
</dbReference>
<dbReference type="Pfam" id="PF21316">
    <property type="entry name" value="TPPII_GBD"/>
    <property type="match status" value="1"/>
</dbReference>
<evidence type="ECO:0000259" key="16">
    <source>
        <dbReference type="Pfam" id="PF21316"/>
    </source>
</evidence>
<dbReference type="Gene3D" id="1.25.40.710">
    <property type="match status" value="1"/>
</dbReference>
<dbReference type="OrthoDB" id="10256524at2759"/>
<keyword evidence="6 10" id="KW-0645">Protease</keyword>
<feature type="domain" description="Tripeptidyl peptidase II second Ig-like" evidence="13">
    <location>
        <begin position="775"/>
        <end position="965"/>
    </location>
</feature>
<dbReference type="InterPro" id="IPR015500">
    <property type="entry name" value="Peptidase_S8_subtilisin-rel"/>
</dbReference>
<evidence type="ECO:0000256" key="7">
    <source>
        <dbReference type="ARBA" id="ARBA00022801"/>
    </source>
</evidence>
<dbReference type="STRING" id="2018661.A0A2A2J707"/>
<dbReference type="PROSITE" id="PS00138">
    <property type="entry name" value="SUBTILASE_SER"/>
    <property type="match status" value="1"/>
</dbReference>
<dbReference type="GO" id="GO:0004177">
    <property type="term" value="F:aminopeptidase activity"/>
    <property type="evidence" value="ECO:0007669"/>
    <property type="project" value="UniProtKB-KW"/>
</dbReference>
<reference evidence="17 18" key="1">
    <citation type="journal article" date="2017" name="Curr. Biol.">
        <title>Genome architecture and evolution of a unichromosomal asexual nematode.</title>
        <authorList>
            <person name="Fradin H."/>
            <person name="Zegar C."/>
            <person name="Gutwein M."/>
            <person name="Lucas J."/>
            <person name="Kovtun M."/>
            <person name="Corcoran D."/>
            <person name="Baugh L.R."/>
            <person name="Kiontke K."/>
            <person name="Gunsalus K."/>
            <person name="Fitch D.H."/>
            <person name="Piano F."/>
        </authorList>
    </citation>
    <scope>NUCLEOTIDE SEQUENCE [LARGE SCALE GENOMIC DNA]</scope>
    <source>
        <strain evidence="17">PF1309</strain>
    </source>
</reference>
<protein>
    <recommendedName>
        <fullName evidence="4">Tripeptidyl-peptidase 2</fullName>
        <ecNumber evidence="3">3.4.14.10</ecNumber>
    </recommendedName>
    <alternativeName>
        <fullName evidence="9">Tripeptidyl aminopeptidase</fullName>
    </alternativeName>
</protein>
<dbReference type="Pfam" id="PF00082">
    <property type="entry name" value="Peptidase_S8"/>
    <property type="match status" value="1"/>
</dbReference>
<dbReference type="Gene3D" id="2.20.25.690">
    <property type="match status" value="1"/>
</dbReference>
<evidence type="ECO:0000259" key="12">
    <source>
        <dbReference type="Pfam" id="PF00082"/>
    </source>
</evidence>
<proteinExistence type="inferred from homology"/>
<dbReference type="InterPro" id="IPR050131">
    <property type="entry name" value="Peptidase_S8_subtilisin-like"/>
</dbReference>
<dbReference type="GO" id="GO:0005829">
    <property type="term" value="C:cytosol"/>
    <property type="evidence" value="ECO:0007669"/>
    <property type="project" value="TreeGrafter"/>
</dbReference>
<dbReference type="Pfam" id="PF21223">
    <property type="entry name" value="TPPII_Ig-like-1"/>
    <property type="match status" value="1"/>
</dbReference>
<feature type="compositionally biased region" description="Basic and acidic residues" evidence="11">
    <location>
        <begin position="1167"/>
        <end position="1199"/>
    </location>
</feature>
<keyword evidence="8 10" id="KW-0720">Serine protease</keyword>
<dbReference type="GO" id="GO:0008240">
    <property type="term" value="F:tripeptidyl-peptidase activity"/>
    <property type="evidence" value="ECO:0007669"/>
    <property type="project" value="UniProtKB-EC"/>
</dbReference>
<evidence type="ECO:0000256" key="6">
    <source>
        <dbReference type="ARBA" id="ARBA00022670"/>
    </source>
</evidence>
<dbReference type="PANTHER" id="PTHR43806">
    <property type="entry name" value="PEPTIDASE S8"/>
    <property type="match status" value="1"/>
</dbReference>
<feature type="region of interest" description="Disordered" evidence="11">
    <location>
        <begin position="1167"/>
        <end position="1213"/>
    </location>
</feature>
<keyword evidence="7 10" id="KW-0378">Hydrolase</keyword>
<dbReference type="PRINTS" id="PR00723">
    <property type="entry name" value="SUBTILISIN"/>
</dbReference>
<dbReference type="Pfam" id="PF12580">
    <property type="entry name" value="TPPII"/>
    <property type="match status" value="1"/>
</dbReference>
<feature type="active site" description="Charge relay system" evidence="10">
    <location>
        <position position="44"/>
    </location>
</feature>
<evidence type="ECO:0000259" key="15">
    <source>
        <dbReference type="Pfam" id="PF21223"/>
    </source>
</evidence>
<comment type="similarity">
    <text evidence="2 10">Belongs to the peptidase S8 family.</text>
</comment>
<dbReference type="SUPFAM" id="SSF52743">
    <property type="entry name" value="Subtilisin-like"/>
    <property type="match status" value="1"/>
</dbReference>
<gene>
    <name evidence="17" type="ORF">WR25_02296</name>
</gene>
<evidence type="ECO:0000256" key="8">
    <source>
        <dbReference type="ARBA" id="ARBA00022825"/>
    </source>
</evidence>
<evidence type="ECO:0000256" key="4">
    <source>
        <dbReference type="ARBA" id="ARBA00020244"/>
    </source>
</evidence>
<feature type="domain" description="Peptidase S8/S53" evidence="12">
    <location>
        <begin position="35"/>
        <end position="492"/>
    </location>
</feature>
<evidence type="ECO:0000259" key="13">
    <source>
        <dbReference type="Pfam" id="PF12580"/>
    </source>
</evidence>
<dbReference type="InterPro" id="IPR036852">
    <property type="entry name" value="Peptidase_S8/S53_dom_sf"/>
</dbReference>
<feature type="domain" description="Tripeptidyl-peptidase II galactose-binding" evidence="16">
    <location>
        <begin position="658"/>
        <end position="736"/>
    </location>
</feature>
<dbReference type="InterPro" id="IPR048384">
    <property type="entry name" value="TPPII_GBD"/>
</dbReference>
<accession>A0A2A2J707</accession>
<feature type="active site" description="Charge relay system" evidence="10">
    <location>
        <position position="256"/>
    </location>
</feature>
<comment type="caution">
    <text evidence="17">The sequence shown here is derived from an EMBL/GenBank/DDBJ whole genome shotgun (WGS) entry which is preliminary data.</text>
</comment>
<evidence type="ECO:0000256" key="11">
    <source>
        <dbReference type="SAM" id="MobiDB-lite"/>
    </source>
</evidence>
<dbReference type="GO" id="GO:0006508">
    <property type="term" value="P:proteolysis"/>
    <property type="evidence" value="ECO:0007669"/>
    <property type="project" value="UniProtKB-KW"/>
</dbReference>
<sequence>MTENSTCPNFPLEDLLPKKETQQEAFVSENPEYDGRDILIAILDTGVDVALPGLQKTTTGERKIVDIIDCSGAGDVDTKTVKTAVDEVVEGLTGRKLHIPSEWVNPSGKWHLGVKPIYDLYPKSIRSVVKKDRKTEWDSSHQMAMADALRKLASHEEAIDKLDREDLASQVDFLKAMDKMEDRGPVADVICWNNGSEWIACLDTSFRGRLNLCTPMASFKSSGQYAKLTAYDSATYTFRIDPSGNRVEIAVANGSHGSHVAGIAAAHYPDEPKRNGLAPGAKIVAMIIGDNRIDSMETGTGLTRAINICAEMNVDVINMSYGEGTHLYNTGAIINEMQKIVEKKKAIFLISAGNNGPALSTVGAPGGTTTGIIGVGALLTPCMADPLYGVFNPAECNLYSWSSRGPCPDGWLGVSLCAPGAAFAGVPQCERQSLQMMNGTSMSSPNCAGAVASLLSGLKARNIAWTPAIIRTALENTAKKLENSDTFSCGQGLVQIKNAFDYLQKHPSFLPGTFCRFNVRVSQTNISKRGVYLREATETSSKQEFNVAIRPVFEELSDHSHQFSFERHFHLKTAVPWIKMPATFVSVAQERTFFMTVDPTMLPEGSVHYAEVVGIDDANPELGPLFRVPVTVIRPEAMTKDNDFTANYKFDAPSGIPVRKFLATPNEASCAEITVKNLSKEHLDRFVLHCVHLEEHKSFRNSEAYKTLGPDGSEWKKWIRVAPGRTLEVCLTRSWTREKHTNVEMEVRFHGTQKPTELNIVHGAGPTQFRISAASFRPVDVTPSISLSYLVVPHKPASSKTEPLTARDLFTVSGEPKQVFQIINTYNLKVTKTCEVRLEVSGISPYLYESPIDSLFMQIFSTSKEYVSAASSFPDRYTHKLEKGDYVVKVQMRSANEAVLGKFADSPLLVQMKLDSAVSVSVHSDLTSAISGNAGFKWSSKSLQPSQQIALYTSCVSEDKFPKNIAPVGGAYFVGKMTAMDDAEAKKVDTCPVTYHIPEFSTRPSKALSMVVLKEKKKFTEQTTEMEEAIRDVQISWLEKLKDPVAAEGLYVELIGKHPTHLPLLTTKLKVLMNNRKMTANERKTMMLIIEQILEICSPNEVLQYLGAKQENSEDLTCLKKQMDERKGAIIDALIAKTNALLDTHLKTSTEDIPRILRQGIEAILEEKKDETKDGDKKKEKEGEKDAQAHLPVDGKEETPSSEEEQTAMVSRKEVDDAYTELLKWIGTDDPKSLIVSAKHAAAYGHMGRCLKYMQKSLEDGRANNKETKNIETAIAEVCNKLGWVHIANRMKNETLIRHPANFRSF</sequence>